<accession>A0ABT8JVH0</accession>
<evidence type="ECO:0000256" key="3">
    <source>
        <dbReference type="ARBA" id="ARBA00022475"/>
    </source>
</evidence>
<evidence type="ECO:0000256" key="7">
    <source>
        <dbReference type="ARBA" id="ARBA00023136"/>
    </source>
</evidence>
<evidence type="ECO:0000313" key="12">
    <source>
        <dbReference type="Proteomes" id="UP001175097"/>
    </source>
</evidence>
<evidence type="ECO:0000256" key="2">
    <source>
        <dbReference type="ARBA" id="ARBA00022448"/>
    </source>
</evidence>
<dbReference type="InterPro" id="IPR007387">
    <property type="entry name" value="TRAP_DctQ"/>
</dbReference>
<comment type="subcellular location">
    <subcellularLocation>
        <location evidence="1">Cell inner membrane</location>
        <topology evidence="1">Multi-pass membrane protein</topology>
    </subcellularLocation>
</comment>
<keyword evidence="2" id="KW-0813">Transport</keyword>
<comment type="similarity">
    <text evidence="8">Belongs to the TRAP transporter small permease family.</text>
</comment>
<protein>
    <submittedName>
        <fullName evidence="11">TRAP transporter small permease</fullName>
    </submittedName>
</protein>
<dbReference type="PANTHER" id="PTHR35011:SF2">
    <property type="entry name" value="2,3-DIKETO-L-GULONATE TRAP TRANSPORTER SMALL PERMEASE PROTEIN YIAM"/>
    <property type="match status" value="1"/>
</dbReference>
<dbReference type="RefSeq" id="WP_301245805.1">
    <property type="nucleotide sequence ID" value="NZ_JAROCC010000021.1"/>
</dbReference>
<evidence type="ECO:0000256" key="6">
    <source>
        <dbReference type="ARBA" id="ARBA00022989"/>
    </source>
</evidence>
<dbReference type="Proteomes" id="UP001175097">
    <property type="component" value="Unassembled WGS sequence"/>
</dbReference>
<keyword evidence="5 9" id="KW-0812">Transmembrane</keyword>
<evidence type="ECO:0000256" key="9">
    <source>
        <dbReference type="SAM" id="Phobius"/>
    </source>
</evidence>
<feature type="transmembrane region" description="Helical" evidence="9">
    <location>
        <begin position="20"/>
        <end position="41"/>
    </location>
</feature>
<reference evidence="11" key="1">
    <citation type="submission" date="2023-03" db="EMBL/GenBank/DDBJ databases">
        <title>MT1 and MT2 Draft Genomes of Novel Species.</title>
        <authorList>
            <person name="Venkateswaran K."/>
        </authorList>
    </citation>
    <scope>NUCLEOTIDE SEQUENCE</scope>
    <source>
        <strain evidence="11">F6_3S_P_2</strain>
    </source>
</reference>
<evidence type="ECO:0000313" key="11">
    <source>
        <dbReference type="EMBL" id="MDN4609175.1"/>
    </source>
</evidence>
<name>A0ABT8JVH0_9BACL</name>
<keyword evidence="4" id="KW-0997">Cell inner membrane</keyword>
<sequence length="167" mass="18795">MRVIKSYVSAMDKINKILMWLIAILLGVMFLSLLAQVLTRYVVKASLHWTEEAARFAIIWTVFLGVAVATRQKALIAVEVVIQYVPLKVKKTLMIITLIFTGMFMLYLTYLGVNLSMNSANQGSTALGIPMWVPYASVPVGSFLTFLNTLVILFELLFKLEKESELI</sequence>
<evidence type="ECO:0000256" key="4">
    <source>
        <dbReference type="ARBA" id="ARBA00022519"/>
    </source>
</evidence>
<feature type="domain" description="Tripartite ATP-independent periplasmic transporters DctQ component" evidence="10">
    <location>
        <begin position="29"/>
        <end position="157"/>
    </location>
</feature>
<gene>
    <name evidence="11" type="ORF">P5G49_17060</name>
</gene>
<dbReference type="Pfam" id="PF04290">
    <property type="entry name" value="DctQ"/>
    <property type="match status" value="1"/>
</dbReference>
<evidence type="ECO:0000256" key="5">
    <source>
        <dbReference type="ARBA" id="ARBA00022692"/>
    </source>
</evidence>
<dbReference type="PANTHER" id="PTHR35011">
    <property type="entry name" value="2,3-DIKETO-L-GULONATE TRAP TRANSPORTER SMALL PERMEASE PROTEIN YIAM"/>
    <property type="match status" value="1"/>
</dbReference>
<feature type="transmembrane region" description="Helical" evidence="9">
    <location>
        <begin position="92"/>
        <end position="112"/>
    </location>
</feature>
<evidence type="ECO:0000256" key="1">
    <source>
        <dbReference type="ARBA" id="ARBA00004429"/>
    </source>
</evidence>
<organism evidence="11 12">
    <name type="scientific">Sporosarcina highlanderae</name>
    <dbReference type="NCBI Taxonomy" id="3035916"/>
    <lineage>
        <taxon>Bacteria</taxon>
        <taxon>Bacillati</taxon>
        <taxon>Bacillota</taxon>
        <taxon>Bacilli</taxon>
        <taxon>Bacillales</taxon>
        <taxon>Caryophanaceae</taxon>
        <taxon>Sporosarcina</taxon>
    </lineage>
</organism>
<dbReference type="InterPro" id="IPR055348">
    <property type="entry name" value="DctQ"/>
</dbReference>
<keyword evidence="6 9" id="KW-1133">Transmembrane helix</keyword>
<feature type="transmembrane region" description="Helical" evidence="9">
    <location>
        <begin position="132"/>
        <end position="158"/>
    </location>
</feature>
<comment type="caution">
    <text evidence="11">The sequence shown here is derived from an EMBL/GenBank/DDBJ whole genome shotgun (WGS) entry which is preliminary data.</text>
</comment>
<dbReference type="EMBL" id="JAROCC010000021">
    <property type="protein sequence ID" value="MDN4609175.1"/>
    <property type="molecule type" value="Genomic_DNA"/>
</dbReference>
<evidence type="ECO:0000256" key="8">
    <source>
        <dbReference type="ARBA" id="ARBA00038436"/>
    </source>
</evidence>
<proteinExistence type="inferred from homology"/>
<keyword evidence="7 9" id="KW-0472">Membrane</keyword>
<keyword evidence="12" id="KW-1185">Reference proteome</keyword>
<keyword evidence="3" id="KW-1003">Cell membrane</keyword>
<feature type="transmembrane region" description="Helical" evidence="9">
    <location>
        <begin position="53"/>
        <end position="71"/>
    </location>
</feature>
<evidence type="ECO:0000259" key="10">
    <source>
        <dbReference type="Pfam" id="PF04290"/>
    </source>
</evidence>